<dbReference type="InParanoid" id="A2EDM3"/>
<keyword evidence="3" id="KW-1185">Reference proteome</keyword>
<dbReference type="EMBL" id="DS113361">
    <property type="protein sequence ID" value="EAY09288.1"/>
    <property type="molecule type" value="Genomic_DNA"/>
</dbReference>
<dbReference type="AlphaFoldDB" id="A2EDM3"/>
<organism evidence="2 3">
    <name type="scientific">Trichomonas vaginalis (strain ATCC PRA-98 / G3)</name>
    <dbReference type="NCBI Taxonomy" id="412133"/>
    <lineage>
        <taxon>Eukaryota</taxon>
        <taxon>Metamonada</taxon>
        <taxon>Parabasalia</taxon>
        <taxon>Trichomonadida</taxon>
        <taxon>Trichomonadidae</taxon>
        <taxon>Trichomonas</taxon>
    </lineage>
</organism>
<dbReference type="KEGG" id="tva:75678101"/>
<protein>
    <submittedName>
        <fullName evidence="2">Uncharacterized protein</fullName>
    </submittedName>
</protein>
<proteinExistence type="predicted"/>
<evidence type="ECO:0000313" key="3">
    <source>
        <dbReference type="Proteomes" id="UP000001542"/>
    </source>
</evidence>
<dbReference type="RefSeq" id="XP_001321511.1">
    <property type="nucleotide sequence ID" value="XM_001321476.1"/>
</dbReference>
<accession>A2EDM3</accession>
<dbReference type="Proteomes" id="UP000001542">
    <property type="component" value="Unassembled WGS sequence"/>
</dbReference>
<evidence type="ECO:0000256" key="1">
    <source>
        <dbReference type="SAM" id="Phobius"/>
    </source>
</evidence>
<name>A2EDM3_TRIV3</name>
<dbReference type="SMR" id="A2EDM3"/>
<keyword evidence="1" id="KW-0812">Transmembrane</keyword>
<sequence length="155" mass="17534">METSFNNNYFNALKFTKFDQKNTYSIIYSDTSELLSFESNFVSGIEGNTYLLNVGQVYIENNTLEYGITFLYEKLHSNKSNIYTENVVFPSFSFVPCNLPPAQKLATYVIVLISISALVLISILALVSIILIKNKRITKIQSKISLNTTIIDDFG</sequence>
<gene>
    <name evidence="2" type="ORF">TVAG_133460</name>
</gene>
<feature type="transmembrane region" description="Helical" evidence="1">
    <location>
        <begin position="105"/>
        <end position="132"/>
    </location>
</feature>
<reference evidence="2" key="1">
    <citation type="submission" date="2006-10" db="EMBL/GenBank/DDBJ databases">
        <authorList>
            <person name="Amadeo P."/>
            <person name="Zhao Q."/>
            <person name="Wortman J."/>
            <person name="Fraser-Liggett C."/>
            <person name="Carlton J."/>
        </authorList>
    </citation>
    <scope>NUCLEOTIDE SEQUENCE</scope>
    <source>
        <strain evidence="2">G3</strain>
    </source>
</reference>
<dbReference type="VEuPathDB" id="TrichDB:TVAG_133460"/>
<evidence type="ECO:0000313" key="2">
    <source>
        <dbReference type="EMBL" id="EAY09288.1"/>
    </source>
</evidence>
<dbReference type="VEuPathDB" id="TrichDB:TVAGG3_0906240"/>
<keyword evidence="1" id="KW-0472">Membrane</keyword>
<keyword evidence="1" id="KW-1133">Transmembrane helix</keyword>
<reference evidence="2" key="2">
    <citation type="journal article" date="2007" name="Science">
        <title>Draft genome sequence of the sexually transmitted pathogen Trichomonas vaginalis.</title>
        <authorList>
            <person name="Carlton J.M."/>
            <person name="Hirt R.P."/>
            <person name="Silva J.C."/>
            <person name="Delcher A.L."/>
            <person name="Schatz M."/>
            <person name="Zhao Q."/>
            <person name="Wortman J.R."/>
            <person name="Bidwell S.L."/>
            <person name="Alsmark U.C.M."/>
            <person name="Besteiro S."/>
            <person name="Sicheritz-Ponten T."/>
            <person name="Noel C.J."/>
            <person name="Dacks J.B."/>
            <person name="Foster P.G."/>
            <person name="Simillion C."/>
            <person name="Van de Peer Y."/>
            <person name="Miranda-Saavedra D."/>
            <person name="Barton G.J."/>
            <person name="Westrop G.D."/>
            <person name="Mueller S."/>
            <person name="Dessi D."/>
            <person name="Fiori P.L."/>
            <person name="Ren Q."/>
            <person name="Paulsen I."/>
            <person name="Zhang H."/>
            <person name="Bastida-Corcuera F.D."/>
            <person name="Simoes-Barbosa A."/>
            <person name="Brown M.T."/>
            <person name="Hayes R.D."/>
            <person name="Mukherjee M."/>
            <person name="Okumura C.Y."/>
            <person name="Schneider R."/>
            <person name="Smith A.J."/>
            <person name="Vanacova S."/>
            <person name="Villalvazo M."/>
            <person name="Haas B.J."/>
            <person name="Pertea M."/>
            <person name="Feldblyum T.V."/>
            <person name="Utterback T.R."/>
            <person name="Shu C.L."/>
            <person name="Osoegawa K."/>
            <person name="de Jong P.J."/>
            <person name="Hrdy I."/>
            <person name="Horvathova L."/>
            <person name="Zubacova Z."/>
            <person name="Dolezal P."/>
            <person name="Malik S.B."/>
            <person name="Logsdon J.M. Jr."/>
            <person name="Henze K."/>
            <person name="Gupta A."/>
            <person name="Wang C.C."/>
            <person name="Dunne R.L."/>
            <person name="Upcroft J.A."/>
            <person name="Upcroft P."/>
            <person name="White O."/>
            <person name="Salzberg S.L."/>
            <person name="Tang P."/>
            <person name="Chiu C.-H."/>
            <person name="Lee Y.-S."/>
            <person name="Embley T.M."/>
            <person name="Coombs G.H."/>
            <person name="Mottram J.C."/>
            <person name="Tachezy J."/>
            <person name="Fraser-Liggett C.M."/>
            <person name="Johnson P.J."/>
        </authorList>
    </citation>
    <scope>NUCLEOTIDE SEQUENCE [LARGE SCALE GENOMIC DNA]</scope>
    <source>
        <strain evidence="2">G3</strain>
    </source>
</reference>